<dbReference type="RefSeq" id="WP_168080829.1">
    <property type="nucleotide sequence ID" value="NZ_JAAVJI010000001.1"/>
</dbReference>
<accession>A0ABX0Y8C4</accession>
<dbReference type="Proteomes" id="UP000746535">
    <property type="component" value="Unassembled WGS sequence"/>
</dbReference>
<keyword evidence="2" id="KW-1185">Reference proteome</keyword>
<name>A0ABX0Y8C4_9PSED</name>
<evidence type="ECO:0000313" key="2">
    <source>
        <dbReference type="Proteomes" id="UP000746535"/>
    </source>
</evidence>
<sequence length="138" mass="15126">MTWITPLAEGKGTLMGEATTVGLEGRLESPRATTPDPVFEQFYSELVALDATDHKAVLGFLKQYQGEDGATAYRTAKQQVTALQQALARMKAQGLESSPTYEAVRQAFAASFAANAFTQQFMQEVFNPQPEDGIDTEW</sequence>
<proteinExistence type="predicted"/>
<protein>
    <submittedName>
        <fullName evidence="1">Uncharacterized protein</fullName>
    </submittedName>
</protein>
<reference evidence="1 2" key="1">
    <citation type="submission" date="2020-03" db="EMBL/GenBank/DDBJ databases">
        <authorList>
            <person name="Wang L."/>
            <person name="He N."/>
            <person name="Li Y."/>
            <person name="Fang Y."/>
            <person name="Zhang F."/>
        </authorList>
    </citation>
    <scope>NUCLEOTIDE SEQUENCE [LARGE SCALE GENOMIC DNA]</scope>
    <source>
        <strain evidence="2">hsmgli-8</strain>
    </source>
</reference>
<organism evidence="1 2">
    <name type="scientific">Pseudomonas quercus</name>
    <dbReference type="NCBI Taxonomy" id="2722792"/>
    <lineage>
        <taxon>Bacteria</taxon>
        <taxon>Pseudomonadati</taxon>
        <taxon>Pseudomonadota</taxon>
        <taxon>Gammaproteobacteria</taxon>
        <taxon>Pseudomonadales</taxon>
        <taxon>Pseudomonadaceae</taxon>
        <taxon>Pseudomonas</taxon>
    </lineage>
</organism>
<comment type="caution">
    <text evidence="1">The sequence shown here is derived from an EMBL/GenBank/DDBJ whole genome shotgun (WGS) entry which is preliminary data.</text>
</comment>
<evidence type="ECO:0000313" key="1">
    <source>
        <dbReference type="EMBL" id="NJO99562.1"/>
    </source>
</evidence>
<dbReference type="EMBL" id="JAAVJI010000001">
    <property type="protein sequence ID" value="NJO99562.1"/>
    <property type="molecule type" value="Genomic_DNA"/>
</dbReference>
<gene>
    <name evidence="1" type="ORF">HBH25_01595</name>
</gene>